<keyword evidence="3" id="KW-1185">Reference proteome</keyword>
<dbReference type="Proteomes" id="UP000765509">
    <property type="component" value="Unassembled WGS sequence"/>
</dbReference>
<feature type="region of interest" description="Disordered" evidence="1">
    <location>
        <begin position="21"/>
        <end position="72"/>
    </location>
</feature>
<sequence length="113" mass="12313">MGQLTNEDYYFFGNYLATDKATSEDSDNEATPSMQDVQASIKSIQKSSGQSQRKLRSRPLNQATLETQDKSSDLAIIRGVESDNPGKCDIHKLGPVMAPPGGPFQFPKHSGAH</sequence>
<accession>A0A9Q3Q738</accession>
<feature type="region of interest" description="Disordered" evidence="1">
    <location>
        <begin position="84"/>
        <end position="113"/>
    </location>
</feature>
<feature type="compositionally biased region" description="Low complexity" evidence="1">
    <location>
        <begin position="38"/>
        <end position="52"/>
    </location>
</feature>
<organism evidence="2 3">
    <name type="scientific">Austropuccinia psidii MF-1</name>
    <dbReference type="NCBI Taxonomy" id="1389203"/>
    <lineage>
        <taxon>Eukaryota</taxon>
        <taxon>Fungi</taxon>
        <taxon>Dikarya</taxon>
        <taxon>Basidiomycota</taxon>
        <taxon>Pucciniomycotina</taxon>
        <taxon>Pucciniomycetes</taxon>
        <taxon>Pucciniales</taxon>
        <taxon>Sphaerophragmiaceae</taxon>
        <taxon>Austropuccinia</taxon>
    </lineage>
</organism>
<dbReference type="OrthoDB" id="3251057at2759"/>
<name>A0A9Q3Q738_9BASI</name>
<reference evidence="2" key="1">
    <citation type="submission" date="2021-03" db="EMBL/GenBank/DDBJ databases">
        <title>Draft genome sequence of rust myrtle Austropuccinia psidii MF-1, a brazilian biotype.</title>
        <authorList>
            <person name="Quecine M.C."/>
            <person name="Pachon D.M.R."/>
            <person name="Bonatelli M.L."/>
            <person name="Correr F.H."/>
            <person name="Franceschini L.M."/>
            <person name="Leite T.F."/>
            <person name="Margarido G.R.A."/>
            <person name="Almeida C.A."/>
            <person name="Ferrarezi J.A."/>
            <person name="Labate C.A."/>
        </authorList>
    </citation>
    <scope>NUCLEOTIDE SEQUENCE</scope>
    <source>
        <strain evidence="2">MF-1</strain>
    </source>
</reference>
<evidence type="ECO:0000313" key="2">
    <source>
        <dbReference type="EMBL" id="MBW0586760.1"/>
    </source>
</evidence>
<proteinExistence type="predicted"/>
<evidence type="ECO:0000313" key="3">
    <source>
        <dbReference type="Proteomes" id="UP000765509"/>
    </source>
</evidence>
<evidence type="ECO:0000256" key="1">
    <source>
        <dbReference type="SAM" id="MobiDB-lite"/>
    </source>
</evidence>
<gene>
    <name evidence="2" type="ORF">O181_126475</name>
</gene>
<protein>
    <submittedName>
        <fullName evidence="2">Uncharacterized protein</fullName>
    </submittedName>
</protein>
<comment type="caution">
    <text evidence="2">The sequence shown here is derived from an EMBL/GenBank/DDBJ whole genome shotgun (WGS) entry which is preliminary data.</text>
</comment>
<dbReference type="EMBL" id="AVOT02124850">
    <property type="protein sequence ID" value="MBW0586760.1"/>
    <property type="molecule type" value="Genomic_DNA"/>
</dbReference>
<dbReference type="AlphaFoldDB" id="A0A9Q3Q738"/>